<name>A0A2U3LCY1_9BACT</name>
<dbReference type="EMBL" id="OMOD01000193">
    <property type="protein sequence ID" value="SPF49726.1"/>
    <property type="molecule type" value="Genomic_DNA"/>
</dbReference>
<reference evidence="2" key="1">
    <citation type="submission" date="2018-02" db="EMBL/GenBank/DDBJ databases">
        <authorList>
            <person name="Hausmann B."/>
        </authorList>
    </citation>
    <scope>NUCLEOTIDE SEQUENCE [LARGE SCALE GENOMIC DNA]</scope>
    <source>
        <strain evidence="2">Peat soil MAG SbA1</strain>
    </source>
</reference>
<gene>
    <name evidence="1" type="ORF">SBA1_940006</name>
</gene>
<dbReference type="Proteomes" id="UP000238701">
    <property type="component" value="Unassembled WGS sequence"/>
</dbReference>
<evidence type="ECO:0000313" key="2">
    <source>
        <dbReference type="Proteomes" id="UP000238701"/>
    </source>
</evidence>
<dbReference type="AlphaFoldDB" id="A0A2U3LCY1"/>
<sequence length="131" mass="15010">MLPSLWPGDVLTIEGISCQAPVAGDIVLILQNQRPLVHRVKEKRDCDGCLQWITRGDAVPQSDPPVADAELLGRVSFIQRNRRIIVPRRRLSAGVRALAWMLCHWNRFRSVCLRMHSFLQSPDYQAQEEIR</sequence>
<proteinExistence type="predicted"/>
<evidence type="ECO:0008006" key="3">
    <source>
        <dbReference type="Google" id="ProtNLM"/>
    </source>
</evidence>
<protein>
    <recommendedName>
        <fullName evidence="3">Peptidase S24/S26A/S26B/S26C domain-containing protein</fullName>
    </recommendedName>
</protein>
<evidence type="ECO:0000313" key="1">
    <source>
        <dbReference type="EMBL" id="SPF49726.1"/>
    </source>
</evidence>
<accession>A0A2U3LCY1</accession>
<organism evidence="1 2">
    <name type="scientific">Candidatus Sulfotelmatobacter kueseliae</name>
    <dbReference type="NCBI Taxonomy" id="2042962"/>
    <lineage>
        <taxon>Bacteria</taxon>
        <taxon>Pseudomonadati</taxon>
        <taxon>Acidobacteriota</taxon>
        <taxon>Terriglobia</taxon>
        <taxon>Terriglobales</taxon>
        <taxon>Candidatus Korobacteraceae</taxon>
        <taxon>Candidatus Sulfotelmatobacter</taxon>
    </lineage>
</organism>